<evidence type="ECO:0000256" key="1">
    <source>
        <dbReference type="ARBA" id="ARBA00022801"/>
    </source>
</evidence>
<evidence type="ECO:0000256" key="2">
    <source>
        <dbReference type="ARBA" id="ARBA00022963"/>
    </source>
</evidence>
<dbReference type="RefSeq" id="WP_106287500.1">
    <property type="nucleotide sequence ID" value="NZ_CAWNTC010000200.1"/>
</dbReference>
<evidence type="ECO:0000313" key="6">
    <source>
        <dbReference type="Proteomes" id="UP000238762"/>
    </source>
</evidence>
<dbReference type="AlphaFoldDB" id="A0A2T1C807"/>
<gene>
    <name evidence="5" type="ORF">C7B64_04720</name>
</gene>
<dbReference type="EMBL" id="PVWJ01000015">
    <property type="protein sequence ID" value="PSB04267.1"/>
    <property type="molecule type" value="Genomic_DNA"/>
</dbReference>
<sequence>MSQNKLHLQLASLGLGAFCAFYSVLPSQAAEKIYFTYGSLLFSLRVSSLKTFATEGKVNQDLKFYLKLVDPKQQSKFQKALTQKADISPILLSRFFNSSVGEKILDRFGRTLQIPGGVNGKYGIRGALVQAALDPQGLTLLNFLQKFPTEIQVDLNRGLAVAKDVEQFVTATESIESEMRKISTQQIATQPVRDFSRYPDLRQMGNMGVVTEKWQLEDTSRNRKFFALVYKPQRWREGKTPVIIFSHGLASKPEDFGQIGEYMASYGYVFVIPQHPGSDYIQIQDMIAGYKRQVFEVQEFIDRPKDISYIIDELTRRNQAEFGGRLKLDSVGVAGHSFGGYTALALGGAKIDWDNLEGECDRYIWRINLSLLLQCQALELPQTNYTFKDPRVGAIFAINPANSAIFGQKGLSQISLPVMLGSGSYDPATPIVYEQSRSFLWLTTPDKYLAILEGQAHVDVSKLDPGIQDIINSVPGLTLADSQLLSEYTNALFLGFFEVYIAKNDNYRPYLESSYAKFISQEPFELLTIDGTSSEQLSDVVKQIED</sequence>
<reference evidence="5 6" key="2">
    <citation type="submission" date="2018-03" db="EMBL/GenBank/DDBJ databases">
        <title>The ancient ancestry and fast evolution of plastids.</title>
        <authorList>
            <person name="Moore K.R."/>
            <person name="Magnabosco C."/>
            <person name="Momper L."/>
            <person name="Gold D.A."/>
            <person name="Bosak T."/>
            <person name="Fournier G.P."/>
        </authorList>
    </citation>
    <scope>NUCLEOTIDE SEQUENCE [LARGE SCALE GENOMIC DNA]</scope>
    <source>
        <strain evidence="5 6">CCAP 1448/3</strain>
    </source>
</reference>
<keyword evidence="2" id="KW-0442">Lipid degradation</keyword>
<proteinExistence type="predicted"/>
<dbReference type="Gene3D" id="3.40.50.1820">
    <property type="entry name" value="alpha/beta hydrolase"/>
    <property type="match status" value="1"/>
</dbReference>
<keyword evidence="1 5" id="KW-0378">Hydrolase</keyword>
<dbReference type="PANTHER" id="PTHR10272">
    <property type="entry name" value="PLATELET-ACTIVATING FACTOR ACETYLHYDROLASE"/>
    <property type="match status" value="1"/>
</dbReference>
<protein>
    <submittedName>
        <fullName evidence="5">Dienelactone hydrolase</fullName>
    </submittedName>
</protein>
<organism evidence="5 6">
    <name type="scientific">Merismopedia glauca CCAP 1448/3</name>
    <dbReference type="NCBI Taxonomy" id="1296344"/>
    <lineage>
        <taxon>Bacteria</taxon>
        <taxon>Bacillati</taxon>
        <taxon>Cyanobacteriota</taxon>
        <taxon>Cyanophyceae</taxon>
        <taxon>Synechococcales</taxon>
        <taxon>Merismopediaceae</taxon>
        <taxon>Merismopedia</taxon>
    </lineage>
</organism>
<evidence type="ECO:0000256" key="3">
    <source>
        <dbReference type="ARBA" id="ARBA00023098"/>
    </source>
</evidence>
<dbReference type="GO" id="GO:0016042">
    <property type="term" value="P:lipid catabolic process"/>
    <property type="evidence" value="ECO:0007669"/>
    <property type="project" value="UniProtKB-KW"/>
</dbReference>
<dbReference type="Proteomes" id="UP000238762">
    <property type="component" value="Unassembled WGS sequence"/>
</dbReference>
<name>A0A2T1C807_9CYAN</name>
<dbReference type="Pfam" id="PF07176">
    <property type="entry name" value="DUF1400"/>
    <property type="match status" value="1"/>
</dbReference>
<evidence type="ECO:0000313" key="5">
    <source>
        <dbReference type="EMBL" id="PSB04267.1"/>
    </source>
</evidence>
<dbReference type="PANTHER" id="PTHR10272:SF13">
    <property type="entry name" value="POLY(ETHYLENE TEREPHTHALATE) HYDROLASE"/>
    <property type="match status" value="1"/>
</dbReference>
<reference evidence="5 6" key="1">
    <citation type="submission" date="2018-02" db="EMBL/GenBank/DDBJ databases">
        <authorList>
            <person name="Cohen D.B."/>
            <person name="Kent A.D."/>
        </authorList>
    </citation>
    <scope>NUCLEOTIDE SEQUENCE [LARGE SCALE GENOMIC DNA]</scope>
    <source>
        <strain evidence="5 6">CCAP 1448/3</strain>
    </source>
</reference>
<keyword evidence="3" id="KW-0443">Lipid metabolism</keyword>
<dbReference type="InterPro" id="IPR017395">
    <property type="entry name" value="Chlorophyllase-like"/>
</dbReference>
<dbReference type="GO" id="GO:0003847">
    <property type="term" value="F:1-alkyl-2-acetylglycerophosphocholine esterase activity"/>
    <property type="evidence" value="ECO:0007669"/>
    <property type="project" value="TreeGrafter"/>
</dbReference>
<keyword evidence="6" id="KW-1185">Reference proteome</keyword>
<evidence type="ECO:0000259" key="4">
    <source>
        <dbReference type="Pfam" id="PF07176"/>
    </source>
</evidence>
<feature type="domain" description="DUF1400" evidence="4">
    <location>
        <begin position="29"/>
        <end position="154"/>
    </location>
</feature>
<dbReference type="SUPFAM" id="SSF53474">
    <property type="entry name" value="alpha/beta-Hydrolases"/>
    <property type="match status" value="1"/>
</dbReference>
<accession>A0A2T1C807</accession>
<dbReference type="InterPro" id="IPR010802">
    <property type="entry name" value="DUF1400"/>
</dbReference>
<dbReference type="InterPro" id="IPR029058">
    <property type="entry name" value="AB_hydrolase_fold"/>
</dbReference>
<comment type="caution">
    <text evidence="5">The sequence shown here is derived from an EMBL/GenBank/DDBJ whole genome shotgun (WGS) entry which is preliminary data.</text>
</comment>
<dbReference type="Pfam" id="PF07224">
    <property type="entry name" value="Chlorophyllase"/>
    <property type="match status" value="1"/>
</dbReference>
<dbReference type="OrthoDB" id="422423at2"/>